<keyword evidence="3" id="KW-0813">Transport</keyword>
<keyword evidence="5" id="KW-0812">Transmembrane</keyword>
<evidence type="ECO:0000256" key="8">
    <source>
        <dbReference type="ARBA" id="ARBA00022989"/>
    </source>
</evidence>
<comment type="similarity">
    <text evidence="2">Belongs to the UQCRQ/QCR8 family.</text>
</comment>
<dbReference type="Pfam" id="PF10890">
    <property type="entry name" value="Cyt_b-c1_8"/>
    <property type="match status" value="1"/>
</dbReference>
<evidence type="ECO:0000256" key="2">
    <source>
        <dbReference type="ARBA" id="ARBA00007668"/>
    </source>
</evidence>
<keyword evidence="12" id="KW-1185">Reference proteome</keyword>
<dbReference type="GO" id="GO:0005743">
    <property type="term" value="C:mitochondrial inner membrane"/>
    <property type="evidence" value="ECO:0007669"/>
    <property type="project" value="UniProtKB-SubCell"/>
</dbReference>
<keyword evidence="6" id="KW-0999">Mitochondrion inner membrane</keyword>
<evidence type="ECO:0000256" key="3">
    <source>
        <dbReference type="ARBA" id="ARBA00022448"/>
    </source>
</evidence>
<reference evidence="11" key="1">
    <citation type="submission" date="2021-01" db="EMBL/GenBank/DDBJ databases">
        <authorList>
            <person name="Eckstrom K.M.E."/>
        </authorList>
    </citation>
    <scope>NUCLEOTIDE SEQUENCE</scope>
    <source>
        <strain evidence="11">UVCC 0001</strain>
    </source>
</reference>
<dbReference type="PANTHER" id="PTHR34559:SF1">
    <property type="entry name" value="OS06G0175900 PROTEIN"/>
    <property type="match status" value="1"/>
</dbReference>
<comment type="subcellular location">
    <subcellularLocation>
        <location evidence="1">Mitochondrion inner membrane</location>
        <topology evidence="1">Single-pass membrane protein</topology>
    </subcellularLocation>
</comment>
<dbReference type="PANTHER" id="PTHR34559">
    <property type="entry name" value="CYTOCHROME B-C1 COMPLEX SUBUNIT 8"/>
    <property type="match status" value="1"/>
</dbReference>
<dbReference type="InterPro" id="IPR036642">
    <property type="entry name" value="Cyt_bc1_su8_sf"/>
</dbReference>
<protein>
    <recommendedName>
        <fullName evidence="13">Cytochrome b-c1 complex subunit 8</fullName>
    </recommendedName>
</protein>
<evidence type="ECO:0000313" key="12">
    <source>
        <dbReference type="Proteomes" id="UP001255856"/>
    </source>
</evidence>
<dbReference type="GO" id="GO:0045275">
    <property type="term" value="C:respiratory chain complex III"/>
    <property type="evidence" value="ECO:0007669"/>
    <property type="project" value="InterPro"/>
</dbReference>
<accession>A0AAD9IKZ7</accession>
<proteinExistence type="inferred from homology"/>
<organism evidence="11 12">
    <name type="scientific">Prototheca wickerhamii</name>
    <dbReference type="NCBI Taxonomy" id="3111"/>
    <lineage>
        <taxon>Eukaryota</taxon>
        <taxon>Viridiplantae</taxon>
        <taxon>Chlorophyta</taxon>
        <taxon>core chlorophytes</taxon>
        <taxon>Trebouxiophyceae</taxon>
        <taxon>Chlorellales</taxon>
        <taxon>Chlorellaceae</taxon>
        <taxon>Prototheca</taxon>
    </lineage>
</organism>
<keyword evidence="7" id="KW-0249">Electron transport</keyword>
<dbReference type="AlphaFoldDB" id="A0AAD9IKZ7"/>
<keyword evidence="9" id="KW-0496">Mitochondrion</keyword>
<keyword evidence="8" id="KW-1133">Transmembrane helix</keyword>
<evidence type="ECO:0000256" key="6">
    <source>
        <dbReference type="ARBA" id="ARBA00022792"/>
    </source>
</evidence>
<dbReference type="InterPro" id="IPR020101">
    <property type="entry name" value="Cyt_b-c1_8-plants"/>
</dbReference>
<name>A0AAD9IKZ7_PROWI</name>
<evidence type="ECO:0000256" key="7">
    <source>
        <dbReference type="ARBA" id="ARBA00022982"/>
    </source>
</evidence>
<dbReference type="Gene3D" id="1.20.5.210">
    <property type="entry name" value="Cytochrome b-c1 complex subunit 8"/>
    <property type="match status" value="1"/>
</dbReference>
<evidence type="ECO:0000256" key="9">
    <source>
        <dbReference type="ARBA" id="ARBA00023128"/>
    </source>
</evidence>
<sequence length="73" mass="8664">MAPRVPMKFREVVYTLSPYEQTIMNGLWKNLPHKAAHFAERARDAVIFAVLPIWAIGSYCENYKEKEKMHHRF</sequence>
<evidence type="ECO:0000313" key="11">
    <source>
        <dbReference type="EMBL" id="KAK2080494.1"/>
    </source>
</evidence>
<evidence type="ECO:0000256" key="10">
    <source>
        <dbReference type="ARBA" id="ARBA00023136"/>
    </source>
</evidence>
<evidence type="ECO:0008006" key="13">
    <source>
        <dbReference type="Google" id="ProtNLM"/>
    </source>
</evidence>
<keyword evidence="4" id="KW-0679">Respiratory chain</keyword>
<keyword evidence="10" id="KW-0472">Membrane</keyword>
<comment type="caution">
    <text evidence="11">The sequence shown here is derived from an EMBL/GenBank/DDBJ whole genome shotgun (WGS) entry which is preliminary data.</text>
</comment>
<evidence type="ECO:0000256" key="5">
    <source>
        <dbReference type="ARBA" id="ARBA00022692"/>
    </source>
</evidence>
<dbReference type="Proteomes" id="UP001255856">
    <property type="component" value="Unassembled WGS sequence"/>
</dbReference>
<evidence type="ECO:0000256" key="1">
    <source>
        <dbReference type="ARBA" id="ARBA00004434"/>
    </source>
</evidence>
<dbReference type="EMBL" id="JASFZW010000001">
    <property type="protein sequence ID" value="KAK2080494.1"/>
    <property type="molecule type" value="Genomic_DNA"/>
</dbReference>
<dbReference type="GO" id="GO:0006122">
    <property type="term" value="P:mitochondrial electron transport, ubiquinol to cytochrome c"/>
    <property type="evidence" value="ECO:0007669"/>
    <property type="project" value="InterPro"/>
</dbReference>
<evidence type="ECO:0000256" key="4">
    <source>
        <dbReference type="ARBA" id="ARBA00022660"/>
    </source>
</evidence>
<gene>
    <name evidence="11" type="ORF">QBZ16_000347</name>
</gene>